<sequence>MISSGKRAYLNYWRLSSSSFGNSCRVLECFLVRSRSWSYDNGAGN</sequence>
<organism evidence="1">
    <name type="scientific">virus sp. ctLl75</name>
    <dbReference type="NCBI Taxonomy" id="2828249"/>
    <lineage>
        <taxon>Viruses</taxon>
    </lineage>
</organism>
<name>A0A8S5RAN4_9VIRU</name>
<accession>A0A8S5RAN4</accession>
<reference evidence="1" key="1">
    <citation type="journal article" date="2021" name="Proc. Natl. Acad. Sci. U.S.A.">
        <title>A Catalog of Tens of Thousands of Viruses from Human Metagenomes Reveals Hidden Associations with Chronic Diseases.</title>
        <authorList>
            <person name="Tisza M.J."/>
            <person name="Buck C.B."/>
        </authorList>
    </citation>
    <scope>NUCLEOTIDE SEQUENCE</scope>
    <source>
        <strain evidence="1">CtLl75</strain>
    </source>
</reference>
<dbReference type="EMBL" id="BK059085">
    <property type="protein sequence ID" value="DAE28399.1"/>
    <property type="molecule type" value="Genomic_DNA"/>
</dbReference>
<protein>
    <submittedName>
        <fullName evidence="1">Uncharacterized protein</fullName>
    </submittedName>
</protein>
<proteinExistence type="predicted"/>
<evidence type="ECO:0000313" key="1">
    <source>
        <dbReference type="EMBL" id="DAE28399.1"/>
    </source>
</evidence>